<organism evidence="1 2">
    <name type="scientific">Cognatiluteimonas sedimenti</name>
    <dbReference type="NCBI Taxonomy" id="2927791"/>
    <lineage>
        <taxon>Bacteria</taxon>
        <taxon>Pseudomonadati</taxon>
        <taxon>Pseudomonadota</taxon>
        <taxon>Gammaproteobacteria</taxon>
        <taxon>Lysobacterales</taxon>
        <taxon>Lysobacteraceae</taxon>
        <taxon>Cognatiluteimonas</taxon>
    </lineage>
</organism>
<evidence type="ECO:0000313" key="1">
    <source>
        <dbReference type="EMBL" id="MCJ0824843.1"/>
    </source>
</evidence>
<gene>
    <name evidence="1" type="ORF">MQC88_02525</name>
</gene>
<dbReference type="Proteomes" id="UP001165423">
    <property type="component" value="Unassembled WGS sequence"/>
</dbReference>
<accession>A0ABT0A1M0</accession>
<proteinExistence type="predicted"/>
<protein>
    <submittedName>
        <fullName evidence="1">Phosphoglycerate mutase</fullName>
    </submittedName>
</protein>
<keyword evidence="2" id="KW-1185">Reference proteome</keyword>
<dbReference type="PIRSF" id="PIRSF015283">
    <property type="entry name" value="Regulatory_RpfE"/>
    <property type="match status" value="1"/>
</dbReference>
<comment type="caution">
    <text evidence="1">The sequence shown here is derived from an EMBL/GenBank/DDBJ whole genome shotgun (WGS) entry which is preliminary data.</text>
</comment>
<reference evidence="1 2" key="1">
    <citation type="submission" date="2022-03" db="EMBL/GenBank/DDBJ databases">
        <title>Luteimonas soily sp. nov., a novel bacterium isolated from the soil.</title>
        <authorList>
            <person name="Zhang X."/>
        </authorList>
    </citation>
    <scope>NUCLEOTIDE SEQUENCE [LARGE SCALE GENOMIC DNA]</scope>
    <source>
        <strain evidence="1 2">50</strain>
    </source>
</reference>
<dbReference type="RefSeq" id="WP_243318936.1">
    <property type="nucleotide sequence ID" value="NZ_JALGCL010000001.1"/>
</dbReference>
<name>A0ABT0A1M0_9GAMM</name>
<evidence type="ECO:0000313" key="2">
    <source>
        <dbReference type="Proteomes" id="UP001165423"/>
    </source>
</evidence>
<sequence>MAMATLLLPERRRFAGRGLPDALARALGRADPVAGGEAGERAQLLRHFTLLPRTWPAAALTRQLDAGDAAASQWLRADPAWVRPELNGARLLACGEGLQLEQEDVDALLPALRPLFGDAGFPIDAPRPSRWYLRLPQGASVPDFVEPDDALGADLFDSLVGTETATSAGNRRWRALLSEAQVVLHNHPWNARRAAAGKSPVNSLWFWGGGKAPDHVATAHAQVHGGDAMLQALARGAGVPWSARGPRFQVQDANALWDLRGLRDPSRLFDDWLSPAVAAIRDGGLQRLRLDFGDGDGYVLARTQRWRLWRRPLRELAPVQPRRPAA</sequence>
<dbReference type="EMBL" id="JALGCL010000001">
    <property type="protein sequence ID" value="MCJ0824843.1"/>
    <property type="molecule type" value="Genomic_DNA"/>
</dbReference>
<dbReference type="InterPro" id="IPR016631">
    <property type="entry name" value="Regulatory_RpfE"/>
</dbReference>